<keyword evidence="1" id="KW-1133">Transmembrane helix</keyword>
<name>A0A0V1DR65_TRIPS</name>
<evidence type="ECO:0000256" key="1">
    <source>
        <dbReference type="SAM" id="Phobius"/>
    </source>
</evidence>
<protein>
    <submittedName>
        <fullName evidence="2">Uncharacterized protein</fullName>
    </submittedName>
</protein>
<keyword evidence="1" id="KW-0472">Membrane</keyword>
<evidence type="ECO:0000313" key="3">
    <source>
        <dbReference type="Proteomes" id="UP000054995"/>
    </source>
</evidence>
<accession>A0A0V1DR65</accession>
<dbReference type="Proteomes" id="UP000054995">
    <property type="component" value="Unassembled WGS sequence"/>
</dbReference>
<gene>
    <name evidence="2" type="ORF">T4D_16690</name>
</gene>
<keyword evidence="3" id="KW-1185">Reference proteome</keyword>
<sequence>MSRCITDALRCATNGITLYLTFHVLIIVAWLRYL</sequence>
<dbReference type="EMBL" id="JYDT01001785">
    <property type="protein sequence ID" value="KRY64071.1"/>
    <property type="molecule type" value="Genomic_DNA"/>
</dbReference>
<feature type="transmembrane region" description="Helical" evidence="1">
    <location>
        <begin position="12"/>
        <end position="33"/>
    </location>
</feature>
<comment type="caution">
    <text evidence="2">The sequence shown here is derived from an EMBL/GenBank/DDBJ whole genome shotgun (WGS) entry which is preliminary data.</text>
</comment>
<reference evidence="2 3" key="1">
    <citation type="submission" date="2015-01" db="EMBL/GenBank/DDBJ databases">
        <title>Evolution of Trichinella species and genotypes.</title>
        <authorList>
            <person name="Korhonen P.K."/>
            <person name="Edoardo P."/>
            <person name="Giuseppe L.R."/>
            <person name="Gasser R.B."/>
        </authorList>
    </citation>
    <scope>NUCLEOTIDE SEQUENCE [LARGE SCALE GENOMIC DNA]</scope>
    <source>
        <strain evidence="2">ISS470</strain>
    </source>
</reference>
<keyword evidence="1" id="KW-0812">Transmembrane</keyword>
<organism evidence="2 3">
    <name type="scientific">Trichinella pseudospiralis</name>
    <name type="common">Parasitic roundworm</name>
    <dbReference type="NCBI Taxonomy" id="6337"/>
    <lineage>
        <taxon>Eukaryota</taxon>
        <taxon>Metazoa</taxon>
        <taxon>Ecdysozoa</taxon>
        <taxon>Nematoda</taxon>
        <taxon>Enoplea</taxon>
        <taxon>Dorylaimia</taxon>
        <taxon>Trichinellida</taxon>
        <taxon>Trichinellidae</taxon>
        <taxon>Trichinella</taxon>
    </lineage>
</organism>
<evidence type="ECO:0000313" key="2">
    <source>
        <dbReference type="EMBL" id="KRY64071.1"/>
    </source>
</evidence>
<dbReference type="AlphaFoldDB" id="A0A0V1DR65"/>
<proteinExistence type="predicted"/>